<organism evidence="9 10">
    <name type="scientific">Apophysomyces ossiformis</name>
    <dbReference type="NCBI Taxonomy" id="679940"/>
    <lineage>
        <taxon>Eukaryota</taxon>
        <taxon>Fungi</taxon>
        <taxon>Fungi incertae sedis</taxon>
        <taxon>Mucoromycota</taxon>
        <taxon>Mucoromycotina</taxon>
        <taxon>Mucoromycetes</taxon>
        <taxon>Mucorales</taxon>
        <taxon>Mucorineae</taxon>
        <taxon>Mucoraceae</taxon>
        <taxon>Apophysomyces</taxon>
    </lineage>
</organism>
<evidence type="ECO:0000313" key="10">
    <source>
        <dbReference type="Proteomes" id="UP000605846"/>
    </source>
</evidence>
<dbReference type="InterPro" id="IPR011706">
    <property type="entry name" value="Cu-oxidase_C"/>
</dbReference>
<evidence type="ECO:0008006" key="11">
    <source>
        <dbReference type="Google" id="ProtNLM"/>
    </source>
</evidence>
<dbReference type="CDD" id="cd04205">
    <property type="entry name" value="CuRO_2_LCC_like"/>
    <property type="match status" value="1"/>
</dbReference>
<keyword evidence="4" id="KW-0186">Copper</keyword>
<evidence type="ECO:0000256" key="4">
    <source>
        <dbReference type="ARBA" id="ARBA00023008"/>
    </source>
</evidence>
<keyword evidence="2" id="KW-0479">Metal-binding</keyword>
<comment type="similarity">
    <text evidence="1">Belongs to the multicopper oxidase family.</text>
</comment>
<evidence type="ECO:0000256" key="5">
    <source>
        <dbReference type="SAM" id="SignalP"/>
    </source>
</evidence>
<dbReference type="CDD" id="cd04206">
    <property type="entry name" value="CuRO_1_LCC_like"/>
    <property type="match status" value="1"/>
</dbReference>
<dbReference type="InterPro" id="IPR011707">
    <property type="entry name" value="Cu-oxidase-like_N"/>
</dbReference>
<dbReference type="Pfam" id="PF00394">
    <property type="entry name" value="Cu-oxidase"/>
    <property type="match status" value="1"/>
</dbReference>
<evidence type="ECO:0000259" key="7">
    <source>
        <dbReference type="Pfam" id="PF07731"/>
    </source>
</evidence>
<dbReference type="InterPro" id="IPR002355">
    <property type="entry name" value="Cu_oxidase_Cu_BS"/>
</dbReference>
<reference evidence="9" key="1">
    <citation type="submission" date="2020-01" db="EMBL/GenBank/DDBJ databases">
        <title>Genome Sequencing of Three Apophysomyces-Like Fungal Strains Confirms a Novel Fungal Genus in the Mucoromycota with divergent Burkholderia-like Endosymbiotic Bacteria.</title>
        <authorList>
            <person name="Stajich J.E."/>
            <person name="Macias A.M."/>
            <person name="Carter-House D."/>
            <person name="Lovett B."/>
            <person name="Kasson L.R."/>
            <person name="Berry K."/>
            <person name="Grigoriev I."/>
            <person name="Chang Y."/>
            <person name="Spatafora J."/>
            <person name="Kasson M.T."/>
        </authorList>
    </citation>
    <scope>NUCLEOTIDE SEQUENCE</scope>
    <source>
        <strain evidence="9">NRRL A-21654</strain>
    </source>
</reference>
<protein>
    <recommendedName>
        <fullName evidence="11">Laccase</fullName>
    </recommendedName>
</protein>
<evidence type="ECO:0000259" key="6">
    <source>
        <dbReference type="Pfam" id="PF00394"/>
    </source>
</evidence>
<dbReference type="SUPFAM" id="SSF49503">
    <property type="entry name" value="Cupredoxins"/>
    <property type="match status" value="3"/>
</dbReference>
<dbReference type="InterPro" id="IPR045087">
    <property type="entry name" value="Cu-oxidase_fam"/>
</dbReference>
<dbReference type="Gene3D" id="2.60.40.420">
    <property type="entry name" value="Cupredoxins - blue copper proteins"/>
    <property type="match status" value="3"/>
</dbReference>
<name>A0A8H7EL21_9FUNG</name>
<dbReference type="PROSITE" id="PS00079">
    <property type="entry name" value="MULTICOPPER_OXIDASE1"/>
    <property type="match status" value="1"/>
</dbReference>
<evidence type="ECO:0000259" key="8">
    <source>
        <dbReference type="Pfam" id="PF07732"/>
    </source>
</evidence>
<dbReference type="FunFam" id="2.60.40.420:FF:000045">
    <property type="entry name" value="Laccase 2"/>
    <property type="match status" value="1"/>
</dbReference>
<dbReference type="InterPro" id="IPR008972">
    <property type="entry name" value="Cupredoxin"/>
</dbReference>
<dbReference type="InterPro" id="IPR033138">
    <property type="entry name" value="Cu_oxidase_CS"/>
</dbReference>
<feature type="chain" id="PRO_5034096837" description="Laccase" evidence="5">
    <location>
        <begin position="24"/>
        <end position="590"/>
    </location>
</feature>
<proteinExistence type="inferred from homology"/>
<feature type="domain" description="Plastocyanin-like" evidence="7">
    <location>
        <begin position="417"/>
        <end position="578"/>
    </location>
</feature>
<dbReference type="OrthoDB" id="2121828at2759"/>
<dbReference type="AlphaFoldDB" id="A0A8H7EL21"/>
<dbReference type="GO" id="GO:0005507">
    <property type="term" value="F:copper ion binding"/>
    <property type="evidence" value="ECO:0007669"/>
    <property type="project" value="InterPro"/>
</dbReference>
<evidence type="ECO:0000256" key="3">
    <source>
        <dbReference type="ARBA" id="ARBA00023002"/>
    </source>
</evidence>
<feature type="domain" description="Plastocyanin-like" evidence="8">
    <location>
        <begin position="33"/>
        <end position="146"/>
    </location>
</feature>
<keyword evidence="3" id="KW-0560">Oxidoreductase</keyword>
<dbReference type="InterPro" id="IPR001117">
    <property type="entry name" value="Cu-oxidase_2nd"/>
</dbReference>
<dbReference type="PANTHER" id="PTHR11709">
    <property type="entry name" value="MULTI-COPPER OXIDASE"/>
    <property type="match status" value="1"/>
</dbReference>
<evidence type="ECO:0000256" key="2">
    <source>
        <dbReference type="ARBA" id="ARBA00022723"/>
    </source>
</evidence>
<sequence>MKKTIISALLLLWVQLGYYGVSARVRRITLDIANAKTNPDCNQTITNMVINGRFPAPPIRVTKNDYVDITVRNNGNKPTSIHYHGIFQIGTTEADGFPNITQRAIPPGGTYRQQFRVINQAGTFFYHAHSGLQDEAIQGPFIIYDSDDAWPAEAFDNEIPTHKIRDGPYEYDDERIVQLSEWWHQTETERVDYVLGDQFTGVIPADSYLINGRTVYNPQNAFDRSKNCGGYSVIGVEPGKTYRLRVIGGVTFSALGLAFAKHTMTIIEVDGVLVKPYQVSYLEVASGQRFSVLLQANQDPSMDYYISTQPYWSQATTSNGRAILRYIAGDKELRICKSPLGLLNLDLLSKEKQKTLDPTLPTFPPARSQWFFRDLQPLIQEHDFTKKPTRTILIEPVERLLPDNTTRWFISGHAPPQWYPPLIEQFAAGIRSRFNDTVIALNRLNRGDGYDPDMQGYPIKRNEVIDFVLQDTALPNGICVGHPWHTHGHVHYAIAFGPGAYNPDTDEDLRNYATPIAKDITFVYPVQPGAPADTPGGTPCGWTKIRLFADNPGLWGLHCHITSHMLQGMMTAMFEAPEDIPVLMRSSKRY</sequence>
<dbReference type="PANTHER" id="PTHR11709:SF394">
    <property type="entry name" value="FI03373P-RELATED"/>
    <property type="match status" value="1"/>
</dbReference>
<dbReference type="PROSITE" id="PS00080">
    <property type="entry name" value="MULTICOPPER_OXIDASE2"/>
    <property type="match status" value="1"/>
</dbReference>
<dbReference type="Proteomes" id="UP000605846">
    <property type="component" value="Unassembled WGS sequence"/>
</dbReference>
<evidence type="ECO:0000256" key="1">
    <source>
        <dbReference type="ARBA" id="ARBA00010609"/>
    </source>
</evidence>
<feature type="signal peptide" evidence="5">
    <location>
        <begin position="1"/>
        <end position="23"/>
    </location>
</feature>
<keyword evidence="10" id="KW-1185">Reference proteome</keyword>
<feature type="domain" description="Plastocyanin-like" evidence="6">
    <location>
        <begin position="174"/>
        <end position="327"/>
    </location>
</feature>
<dbReference type="EMBL" id="JABAYA010000373">
    <property type="protein sequence ID" value="KAF7720762.1"/>
    <property type="molecule type" value="Genomic_DNA"/>
</dbReference>
<dbReference type="GO" id="GO:0016491">
    <property type="term" value="F:oxidoreductase activity"/>
    <property type="evidence" value="ECO:0007669"/>
    <property type="project" value="UniProtKB-KW"/>
</dbReference>
<evidence type="ECO:0000313" key="9">
    <source>
        <dbReference type="EMBL" id="KAF7720762.1"/>
    </source>
</evidence>
<dbReference type="Pfam" id="PF07731">
    <property type="entry name" value="Cu-oxidase_2"/>
    <property type="match status" value="1"/>
</dbReference>
<keyword evidence="5" id="KW-0732">Signal</keyword>
<gene>
    <name evidence="9" type="ORF">EC973_006153</name>
</gene>
<dbReference type="Pfam" id="PF07732">
    <property type="entry name" value="Cu-oxidase_3"/>
    <property type="match status" value="1"/>
</dbReference>
<accession>A0A8H7EL21</accession>
<comment type="caution">
    <text evidence="9">The sequence shown here is derived from an EMBL/GenBank/DDBJ whole genome shotgun (WGS) entry which is preliminary data.</text>
</comment>